<dbReference type="PANTHER" id="PTHR43581:SF4">
    <property type="entry name" value="ATP_GTP PHOSPHATASE"/>
    <property type="match status" value="1"/>
</dbReference>
<dbReference type="PANTHER" id="PTHR43581">
    <property type="entry name" value="ATP/GTP PHOSPHATASE"/>
    <property type="match status" value="1"/>
</dbReference>
<organism evidence="4 5">
    <name type="scientific">Kibdelosporangium persicum</name>
    <dbReference type="NCBI Taxonomy" id="2698649"/>
    <lineage>
        <taxon>Bacteria</taxon>
        <taxon>Bacillati</taxon>
        <taxon>Actinomycetota</taxon>
        <taxon>Actinomycetes</taxon>
        <taxon>Pseudonocardiales</taxon>
        <taxon>Pseudonocardiaceae</taxon>
        <taxon>Kibdelosporangium</taxon>
    </lineage>
</organism>
<dbReference type="InterPro" id="IPR041685">
    <property type="entry name" value="AAA_GajA/Old/RecF-like"/>
</dbReference>
<feature type="domain" description="Endonuclease GajA/Old nuclease/RecF-like AAA" evidence="1">
    <location>
        <begin position="1"/>
        <end position="52"/>
    </location>
</feature>
<dbReference type="InterPro" id="IPR034139">
    <property type="entry name" value="TOPRIM_OLD"/>
</dbReference>
<sequence length="648" mass="71801">MHIESLTLENFQCFGPGRTVINLQRELTAFIGTNGSGKTAACQALLRLFGVSTGDRTIRADDFHVPAGEVAVPATRTLTIEAVLAFPELENDDQDDEDAVAEFFHRMAATDDGLLKCRIVLEAAWESDGTLDGAVTEERRVVHTFAEEYGEDDWTQFPNAERARIQMIYVPASRDGARQLTTFLRGRLWRAAQWSPELRDLVETSATDIAELLACEPAMSVVQTALTARWQQLHDAETDARPRLRLLDSDLTQLLRTAELMFEPSHTGHARPARLLSDGQRSLLHLALTAAALDIENEVAIGRHASTFDVGSARLPSLTLLAVEEPENSLSPFFLSRIVGQLQQLCAGNRAQAIISSHSASVMPRIAPESVRYFRFAPDDGTAFVRPISLPADNTEAGKYVREAVRAHPELYFAKFVILGEGDTEQLVIPRIAQAQGITLDPSFIAMVPLGGRHTNHFWRLLSDLEIPYATLLDLDYGRAGGGPGRLRDACKRLAEAGVDVFAGLDGFGTVDELTDELTTDQMTNVMASLRQFGVFFTAPLDLDYTMLRTYSNAYTALDKGERGPRNSDPTDAVLGAAHTPKLYWTPEDPAKRDERLEELQWYRYLFLSRSKPSTHLRALSRLTDDQLKEGPLVINALIKFIRARLGI</sequence>
<comment type="caution">
    <text evidence="4">The sequence shown here is derived from an EMBL/GenBank/DDBJ whole genome shotgun (WGS) entry which is preliminary data.</text>
</comment>
<feature type="domain" description="OLD protein-like TOPRIM" evidence="3">
    <location>
        <begin position="413"/>
        <end position="476"/>
    </location>
</feature>
<dbReference type="Gene3D" id="3.40.50.300">
    <property type="entry name" value="P-loop containing nucleotide triphosphate hydrolases"/>
    <property type="match status" value="1"/>
</dbReference>
<dbReference type="Pfam" id="PF13304">
    <property type="entry name" value="AAA_21"/>
    <property type="match status" value="1"/>
</dbReference>
<dbReference type="InterPro" id="IPR027417">
    <property type="entry name" value="P-loop_NTPase"/>
</dbReference>
<dbReference type="Pfam" id="PF20469">
    <property type="entry name" value="OLD-like_TOPRIM"/>
    <property type="match status" value="1"/>
</dbReference>
<feature type="domain" description="ATPase AAA-type core" evidence="2">
    <location>
        <begin position="160"/>
        <end position="363"/>
    </location>
</feature>
<evidence type="ECO:0000259" key="1">
    <source>
        <dbReference type="Pfam" id="PF13175"/>
    </source>
</evidence>
<evidence type="ECO:0000259" key="3">
    <source>
        <dbReference type="Pfam" id="PF20469"/>
    </source>
</evidence>
<dbReference type="InterPro" id="IPR003959">
    <property type="entry name" value="ATPase_AAA_core"/>
</dbReference>
<dbReference type="RefSeq" id="WP_173142221.1">
    <property type="nucleotide sequence ID" value="NZ_CBCSGW010000091.1"/>
</dbReference>
<dbReference type="SUPFAM" id="SSF52540">
    <property type="entry name" value="P-loop containing nucleoside triphosphate hydrolases"/>
    <property type="match status" value="1"/>
</dbReference>
<evidence type="ECO:0000259" key="2">
    <source>
        <dbReference type="Pfam" id="PF13304"/>
    </source>
</evidence>
<reference evidence="4 5" key="1">
    <citation type="submission" date="2020-01" db="EMBL/GenBank/DDBJ databases">
        <title>Kibdelosporangium persica a novel Actinomycetes from a hot desert in Iran.</title>
        <authorList>
            <person name="Safaei N."/>
            <person name="Zaburannyi N."/>
            <person name="Mueller R."/>
            <person name="Wink J."/>
        </authorList>
    </citation>
    <scope>NUCLEOTIDE SEQUENCE [LARGE SCALE GENOMIC DNA]</scope>
    <source>
        <strain evidence="4 5">4NS15</strain>
    </source>
</reference>
<evidence type="ECO:0000313" key="4">
    <source>
        <dbReference type="EMBL" id="NRN71046.1"/>
    </source>
</evidence>
<dbReference type="EMBL" id="JAAATY010000050">
    <property type="protein sequence ID" value="NRN71046.1"/>
    <property type="molecule type" value="Genomic_DNA"/>
</dbReference>
<dbReference type="Proteomes" id="UP000763557">
    <property type="component" value="Unassembled WGS sequence"/>
</dbReference>
<dbReference type="Pfam" id="PF13175">
    <property type="entry name" value="AAA_15"/>
    <property type="match status" value="1"/>
</dbReference>
<proteinExistence type="predicted"/>
<dbReference type="InterPro" id="IPR051396">
    <property type="entry name" value="Bact_Antivir_Def_Nuclease"/>
</dbReference>
<keyword evidence="5" id="KW-1185">Reference proteome</keyword>
<gene>
    <name evidence="4" type="ORF">GC106_83210</name>
</gene>
<dbReference type="CDD" id="cd01026">
    <property type="entry name" value="TOPRIM_OLD"/>
    <property type="match status" value="1"/>
</dbReference>
<protein>
    <submittedName>
        <fullName evidence="4">DNA replication and repair protein RecF</fullName>
    </submittedName>
</protein>
<evidence type="ECO:0000313" key="5">
    <source>
        <dbReference type="Proteomes" id="UP000763557"/>
    </source>
</evidence>
<name>A0ABX2FI29_9PSEU</name>
<accession>A0ABX2FI29</accession>